<dbReference type="GO" id="GO:0005524">
    <property type="term" value="F:ATP binding"/>
    <property type="evidence" value="ECO:0007669"/>
    <property type="project" value="UniProtKB-KW"/>
</dbReference>
<dbReference type="InterPro" id="IPR013563">
    <property type="entry name" value="Oligopep_ABC_C"/>
</dbReference>
<protein>
    <submittedName>
        <fullName evidence="5">ATP-binding cassette domain-containing protein</fullName>
    </submittedName>
</protein>
<dbReference type="SMART" id="SM00382">
    <property type="entry name" value="AAA"/>
    <property type="match status" value="1"/>
</dbReference>
<dbReference type="Pfam" id="PF08352">
    <property type="entry name" value="oligo_HPY"/>
    <property type="match status" value="1"/>
</dbReference>
<dbReference type="CDD" id="cd03257">
    <property type="entry name" value="ABC_NikE_OppD_transporters"/>
    <property type="match status" value="1"/>
</dbReference>
<dbReference type="AlphaFoldDB" id="A0A7K1FRN9"/>
<proteinExistence type="predicted"/>
<keyword evidence="3 5" id="KW-0067">ATP-binding</keyword>
<evidence type="ECO:0000256" key="1">
    <source>
        <dbReference type="ARBA" id="ARBA00022448"/>
    </source>
</evidence>
<dbReference type="PROSITE" id="PS50893">
    <property type="entry name" value="ABC_TRANSPORTER_2"/>
    <property type="match status" value="1"/>
</dbReference>
<evidence type="ECO:0000313" key="6">
    <source>
        <dbReference type="Proteomes" id="UP000460221"/>
    </source>
</evidence>
<dbReference type="Proteomes" id="UP000460221">
    <property type="component" value="Unassembled WGS sequence"/>
</dbReference>
<accession>A0A7K1FRN9</accession>
<dbReference type="SUPFAM" id="SSF52540">
    <property type="entry name" value="P-loop containing nucleoside triphosphate hydrolases"/>
    <property type="match status" value="1"/>
</dbReference>
<comment type="caution">
    <text evidence="5">The sequence shown here is derived from an EMBL/GenBank/DDBJ whole genome shotgun (WGS) entry which is preliminary data.</text>
</comment>
<dbReference type="Gene3D" id="3.40.50.300">
    <property type="entry name" value="P-loop containing nucleotide triphosphate hydrolases"/>
    <property type="match status" value="1"/>
</dbReference>
<dbReference type="InterPro" id="IPR027417">
    <property type="entry name" value="P-loop_NTPase"/>
</dbReference>
<reference evidence="5 6" key="1">
    <citation type="submission" date="2019-11" db="EMBL/GenBank/DDBJ databases">
        <authorList>
            <person name="Jiang L.-Q."/>
        </authorList>
    </citation>
    <scope>NUCLEOTIDE SEQUENCE [LARGE SCALE GENOMIC DNA]</scope>
    <source>
        <strain evidence="5 6">YIM 132087</strain>
    </source>
</reference>
<dbReference type="GO" id="GO:0055085">
    <property type="term" value="P:transmembrane transport"/>
    <property type="evidence" value="ECO:0007669"/>
    <property type="project" value="UniProtKB-ARBA"/>
</dbReference>
<dbReference type="InterPro" id="IPR050319">
    <property type="entry name" value="ABC_transp_ATP-bind"/>
</dbReference>
<dbReference type="GO" id="GO:0015833">
    <property type="term" value="P:peptide transport"/>
    <property type="evidence" value="ECO:0007669"/>
    <property type="project" value="InterPro"/>
</dbReference>
<name>A0A7K1FRN9_9ACTN</name>
<sequence>MRALTLTDASVIYSGRTKVHAVQGVSLSIPEGCTVALVGESGSGKSSTARVVAGLQQLTAGSIGWTGEPDGTFTAPVAVGDIGDRPRVQMVFQHPDQSLDPMWSVRRSVAEPLRRLGVKDRDATETAVVTVLEKVGLDGDFLDRRPRELSGGQAQRVAVARALVASPNVVVLDEPTASLDQTVRSRLIATLAGLQDEFGTGYLMVTHDMSSVQRLADTVLVMYRGRLLETGPTEVILSAPAHPYTRALIDAVPPIDPRVRWDPAAVARDMAGVSGATACPVPGACTDHGIGLVEIAPGHRVRCTTTTQA</sequence>
<evidence type="ECO:0000259" key="4">
    <source>
        <dbReference type="PROSITE" id="PS50893"/>
    </source>
</evidence>
<feature type="domain" description="ABC transporter" evidence="4">
    <location>
        <begin position="6"/>
        <end position="249"/>
    </location>
</feature>
<dbReference type="InterPro" id="IPR003593">
    <property type="entry name" value="AAA+_ATPase"/>
</dbReference>
<gene>
    <name evidence="5" type="ORF">GIS00_16180</name>
</gene>
<dbReference type="EMBL" id="WLYK01000006">
    <property type="protein sequence ID" value="MTD15474.1"/>
    <property type="molecule type" value="Genomic_DNA"/>
</dbReference>
<dbReference type="PANTHER" id="PTHR43776">
    <property type="entry name" value="TRANSPORT ATP-BINDING PROTEIN"/>
    <property type="match status" value="1"/>
</dbReference>
<dbReference type="InterPro" id="IPR003439">
    <property type="entry name" value="ABC_transporter-like_ATP-bd"/>
</dbReference>
<dbReference type="InterPro" id="IPR017871">
    <property type="entry name" value="ABC_transporter-like_CS"/>
</dbReference>
<dbReference type="Pfam" id="PF00005">
    <property type="entry name" value="ABC_tran"/>
    <property type="match status" value="1"/>
</dbReference>
<dbReference type="RefSeq" id="WP_154769473.1">
    <property type="nucleotide sequence ID" value="NZ_WLYK01000006.1"/>
</dbReference>
<keyword evidence="2" id="KW-0547">Nucleotide-binding</keyword>
<evidence type="ECO:0000256" key="2">
    <source>
        <dbReference type="ARBA" id="ARBA00022741"/>
    </source>
</evidence>
<keyword evidence="6" id="KW-1185">Reference proteome</keyword>
<evidence type="ECO:0000313" key="5">
    <source>
        <dbReference type="EMBL" id="MTD15474.1"/>
    </source>
</evidence>
<evidence type="ECO:0000256" key="3">
    <source>
        <dbReference type="ARBA" id="ARBA00022840"/>
    </source>
</evidence>
<dbReference type="GO" id="GO:0016887">
    <property type="term" value="F:ATP hydrolysis activity"/>
    <property type="evidence" value="ECO:0007669"/>
    <property type="project" value="InterPro"/>
</dbReference>
<organism evidence="5 6">
    <name type="scientific">Nakamurella alba</name>
    <dbReference type="NCBI Taxonomy" id="2665158"/>
    <lineage>
        <taxon>Bacteria</taxon>
        <taxon>Bacillati</taxon>
        <taxon>Actinomycetota</taxon>
        <taxon>Actinomycetes</taxon>
        <taxon>Nakamurellales</taxon>
        <taxon>Nakamurellaceae</taxon>
        <taxon>Nakamurella</taxon>
    </lineage>
</organism>
<dbReference type="PROSITE" id="PS00211">
    <property type="entry name" value="ABC_TRANSPORTER_1"/>
    <property type="match status" value="1"/>
</dbReference>
<keyword evidence="1" id="KW-0813">Transport</keyword>